<feature type="compositionally biased region" description="Pro residues" evidence="1">
    <location>
        <begin position="727"/>
        <end position="739"/>
    </location>
</feature>
<organism evidence="4 5">
    <name type="scientific">Penicillium malachiteum</name>
    <dbReference type="NCBI Taxonomy" id="1324776"/>
    <lineage>
        <taxon>Eukaryota</taxon>
        <taxon>Fungi</taxon>
        <taxon>Dikarya</taxon>
        <taxon>Ascomycota</taxon>
        <taxon>Pezizomycotina</taxon>
        <taxon>Eurotiomycetes</taxon>
        <taxon>Eurotiomycetidae</taxon>
        <taxon>Eurotiales</taxon>
        <taxon>Aspergillaceae</taxon>
        <taxon>Penicillium</taxon>
    </lineage>
</organism>
<comment type="caution">
    <text evidence="4">The sequence shown here is derived from an EMBL/GenBank/DDBJ whole genome shotgun (WGS) entry which is preliminary data.</text>
</comment>
<name>A0AAD6HUV2_9EURO</name>
<feature type="domain" description="Myb-like" evidence="2">
    <location>
        <begin position="756"/>
        <end position="820"/>
    </location>
</feature>
<feature type="compositionally biased region" description="Polar residues" evidence="1">
    <location>
        <begin position="446"/>
        <end position="456"/>
    </location>
</feature>
<gene>
    <name evidence="4" type="ORF">N7493_001792</name>
</gene>
<dbReference type="Pfam" id="PF00249">
    <property type="entry name" value="Myb_DNA-binding"/>
    <property type="match status" value="1"/>
</dbReference>
<keyword evidence="5" id="KW-1185">Reference proteome</keyword>
<dbReference type="PROSITE" id="PS51294">
    <property type="entry name" value="HTH_MYB"/>
    <property type="match status" value="1"/>
</dbReference>
<feature type="compositionally biased region" description="Polar residues" evidence="1">
    <location>
        <begin position="562"/>
        <end position="604"/>
    </location>
</feature>
<dbReference type="AlphaFoldDB" id="A0AAD6HUV2"/>
<feature type="domain" description="HTH myb-type" evidence="3">
    <location>
        <begin position="756"/>
        <end position="824"/>
    </location>
</feature>
<reference evidence="4" key="1">
    <citation type="journal article" date="2023" name="IMA Fungus">
        <title>Comparative genomic study of the Penicillium genus elucidates a diverse pangenome and 15 lateral gene transfer events.</title>
        <authorList>
            <person name="Petersen C."/>
            <person name="Sorensen T."/>
            <person name="Nielsen M.R."/>
            <person name="Sondergaard T.E."/>
            <person name="Sorensen J.L."/>
            <person name="Fitzpatrick D.A."/>
            <person name="Frisvad J.C."/>
            <person name="Nielsen K.L."/>
        </authorList>
    </citation>
    <scope>NUCLEOTIDE SEQUENCE</scope>
    <source>
        <strain evidence="4">IBT 17514</strain>
    </source>
</reference>
<dbReference type="Gene3D" id="1.10.10.60">
    <property type="entry name" value="Homeodomain-like"/>
    <property type="match status" value="1"/>
</dbReference>
<dbReference type="SMART" id="SM00717">
    <property type="entry name" value="SANT"/>
    <property type="match status" value="1"/>
</dbReference>
<dbReference type="InterPro" id="IPR017930">
    <property type="entry name" value="Myb_dom"/>
</dbReference>
<evidence type="ECO:0000256" key="1">
    <source>
        <dbReference type="SAM" id="MobiDB-lite"/>
    </source>
</evidence>
<dbReference type="EMBL" id="JAQJAN010000002">
    <property type="protein sequence ID" value="KAJ5738637.1"/>
    <property type="molecule type" value="Genomic_DNA"/>
</dbReference>
<evidence type="ECO:0000259" key="3">
    <source>
        <dbReference type="PROSITE" id="PS51294"/>
    </source>
</evidence>
<dbReference type="SUPFAM" id="SSF46689">
    <property type="entry name" value="Homeodomain-like"/>
    <property type="match status" value="1"/>
</dbReference>
<feature type="compositionally biased region" description="Polar residues" evidence="1">
    <location>
        <begin position="44"/>
        <end position="86"/>
    </location>
</feature>
<sequence length="893" mass="98754">MSRAAPTRRMTRSQSRELEPPSYQPGLAFKNSGTDAKGKAAAPQLSSVAEETPNSSRHFSLSKNTSPVVPESPNNPEGHTNISGTTFIDHLDESDDDELSEDPLLMVDELPDLQNVASTLMNMLVSSHDDPINIVNEARRLLSADPKSPENRRLKSHCRKLIERIKHFSHETFIDVQHIQSLIPSISARDDIAPWSPSPTLHNANCARLAYELLLSTAESQSARQMVNTLNSQFPAPFLDKLSSKPSAGSSGAEKATFELALEIRTQHFIVELEKLQGTKDFDPTALLQSVFYDNSLHQGRELDSRWLRGFALAIALQDENKCLPDRFHDAVLDRIGELRLDMFDNDGAPDSSGLRSSFPWKRFSVRAARFLHSRDREIRRDLKTQASLVDVSDAIIKRISGEGSTPSVEPESTTSRRDQHSVADSLSPAVQRSRKGLTERLEQTPAPQTSTSTFATPRLPSPSPQPQESIRQPTPSQGQTSTAKDPKRRKSLRGFLTVKNMARLKELEEDLQSRSSRYVASSAAPESSAAQERSAPQPDIGDETTFINPIDDGFDLDEMPEQSTTPPGSARTNQISHHPSQWSISPPRTRVIHQTSDPNSRTPLRTYFDRQSDASRVSPINEAESQSAERRPEPAQRVVSRKRRREDNESGDEFEPDSRNINVAEKRATKPAPKRPAPSRAPPRTESSENSEAGNQLIGELNTSNQTSRAVVVSSRAQILASSSTPAPPPSPPAPSPPATQSAWAARNTPGVLHASGKRGGKWTEEEDKRLIHLIGVYGTSWAKIIKEDSVCPASDNGPAFTARKRTGIDIKDRARVLRRRFEKRGEPLPLNFEKVAKAGCINRANKDRSTEDIEVHSEYYVIKDLNLPAPQNQLTDVEKNVQVQVPGGTNP</sequence>
<dbReference type="CDD" id="cd11660">
    <property type="entry name" value="SANT_TRF"/>
    <property type="match status" value="1"/>
</dbReference>
<feature type="region of interest" description="Disordered" evidence="1">
    <location>
        <begin position="1"/>
        <end position="88"/>
    </location>
</feature>
<accession>A0AAD6HUV2</accession>
<feature type="compositionally biased region" description="Low complexity" evidence="1">
    <location>
        <begin position="514"/>
        <end position="539"/>
    </location>
</feature>
<reference evidence="4" key="2">
    <citation type="submission" date="2023-01" db="EMBL/GenBank/DDBJ databases">
        <authorList>
            <person name="Petersen C."/>
        </authorList>
    </citation>
    <scope>NUCLEOTIDE SEQUENCE</scope>
    <source>
        <strain evidence="4">IBT 17514</strain>
    </source>
</reference>
<dbReference type="PROSITE" id="PS50090">
    <property type="entry name" value="MYB_LIKE"/>
    <property type="match status" value="1"/>
</dbReference>
<dbReference type="Proteomes" id="UP001215712">
    <property type="component" value="Unassembled WGS sequence"/>
</dbReference>
<dbReference type="InterPro" id="IPR009057">
    <property type="entry name" value="Homeodomain-like_sf"/>
</dbReference>
<feature type="compositionally biased region" description="Polar residues" evidence="1">
    <location>
        <begin position="467"/>
        <end position="484"/>
    </location>
</feature>
<evidence type="ECO:0000313" key="4">
    <source>
        <dbReference type="EMBL" id="KAJ5738637.1"/>
    </source>
</evidence>
<evidence type="ECO:0000313" key="5">
    <source>
        <dbReference type="Proteomes" id="UP001215712"/>
    </source>
</evidence>
<evidence type="ECO:0000259" key="2">
    <source>
        <dbReference type="PROSITE" id="PS50090"/>
    </source>
</evidence>
<protein>
    <recommendedName>
        <fullName evidence="6">Myb-like domain-containing protein</fullName>
    </recommendedName>
</protein>
<dbReference type="InterPro" id="IPR001005">
    <property type="entry name" value="SANT/Myb"/>
</dbReference>
<proteinExistence type="predicted"/>
<feature type="region of interest" description="Disordered" evidence="1">
    <location>
        <begin position="401"/>
        <end position="745"/>
    </location>
</feature>
<feature type="compositionally biased region" description="Low complexity" evidence="1">
    <location>
        <begin position="402"/>
        <end position="414"/>
    </location>
</feature>
<evidence type="ECO:0008006" key="6">
    <source>
        <dbReference type="Google" id="ProtNLM"/>
    </source>
</evidence>